<feature type="region of interest" description="Disordered" evidence="1">
    <location>
        <begin position="172"/>
        <end position="269"/>
    </location>
</feature>
<organism evidence="3 4">
    <name type="scientific">Glarea lozoyensis (strain ATCC 20868 / MF5171)</name>
    <dbReference type="NCBI Taxonomy" id="1116229"/>
    <lineage>
        <taxon>Eukaryota</taxon>
        <taxon>Fungi</taxon>
        <taxon>Dikarya</taxon>
        <taxon>Ascomycota</taxon>
        <taxon>Pezizomycotina</taxon>
        <taxon>Leotiomycetes</taxon>
        <taxon>Helotiales</taxon>
        <taxon>Helotiaceae</taxon>
        <taxon>Glarea</taxon>
    </lineage>
</organism>
<feature type="compositionally biased region" description="Polar residues" evidence="1">
    <location>
        <begin position="177"/>
        <end position="234"/>
    </location>
</feature>
<evidence type="ECO:0000313" key="3">
    <source>
        <dbReference type="EMBL" id="EPE32950.1"/>
    </source>
</evidence>
<dbReference type="GeneID" id="19465016"/>
<dbReference type="eggNOG" id="KOG1968">
    <property type="taxonomic scope" value="Eukaryota"/>
</dbReference>
<evidence type="ECO:0000256" key="1">
    <source>
        <dbReference type="SAM" id="MobiDB-lite"/>
    </source>
</evidence>
<dbReference type="EMBL" id="KE145358">
    <property type="protein sequence ID" value="EPE32950.1"/>
    <property type="molecule type" value="Genomic_DNA"/>
</dbReference>
<dbReference type="InterPro" id="IPR003593">
    <property type="entry name" value="AAA+_ATPase"/>
</dbReference>
<dbReference type="GO" id="GO:0003677">
    <property type="term" value="F:DNA binding"/>
    <property type="evidence" value="ECO:0007669"/>
    <property type="project" value="TreeGrafter"/>
</dbReference>
<feature type="region of interest" description="Disordered" evidence="1">
    <location>
        <begin position="302"/>
        <end position="386"/>
    </location>
</feature>
<dbReference type="InterPro" id="IPR027417">
    <property type="entry name" value="P-loop_NTPase"/>
</dbReference>
<proteinExistence type="predicted"/>
<feature type="region of interest" description="Disordered" evidence="1">
    <location>
        <begin position="512"/>
        <end position="531"/>
    </location>
</feature>
<reference evidence="3 4" key="1">
    <citation type="journal article" date="2013" name="BMC Genomics">
        <title>Genomics-driven discovery of the pneumocandin biosynthetic gene cluster in the fungus Glarea lozoyensis.</title>
        <authorList>
            <person name="Chen L."/>
            <person name="Yue Q."/>
            <person name="Zhang X."/>
            <person name="Xiang M."/>
            <person name="Wang C."/>
            <person name="Li S."/>
            <person name="Che Y."/>
            <person name="Ortiz-Lopez F.J."/>
            <person name="Bills G.F."/>
            <person name="Liu X."/>
            <person name="An Z."/>
        </authorList>
    </citation>
    <scope>NUCLEOTIDE SEQUENCE [LARGE SCALE GENOMIC DNA]</scope>
    <source>
        <strain evidence="4">ATCC 20868 / MF5171</strain>
    </source>
</reference>
<feature type="region of interest" description="Disordered" evidence="1">
    <location>
        <begin position="17"/>
        <end position="56"/>
    </location>
</feature>
<dbReference type="InterPro" id="IPR003959">
    <property type="entry name" value="ATPase_AAA_core"/>
</dbReference>
<protein>
    <submittedName>
        <fullName evidence="3">p-loop containing nucleoside triphosphate hydrolase</fullName>
    </submittedName>
</protein>
<dbReference type="SUPFAM" id="SSF52540">
    <property type="entry name" value="P-loop containing nucleoside triphosphate hydrolases"/>
    <property type="match status" value="1"/>
</dbReference>
<feature type="compositionally biased region" description="Basic and acidic residues" evidence="1">
    <location>
        <begin position="338"/>
        <end position="349"/>
    </location>
</feature>
<dbReference type="GO" id="GO:0005524">
    <property type="term" value="F:ATP binding"/>
    <property type="evidence" value="ECO:0007669"/>
    <property type="project" value="InterPro"/>
</dbReference>
<feature type="domain" description="AAA+ ATPase" evidence="2">
    <location>
        <begin position="680"/>
        <end position="881"/>
    </location>
</feature>
<dbReference type="GO" id="GO:0016887">
    <property type="term" value="F:ATP hydrolysis activity"/>
    <property type="evidence" value="ECO:0007669"/>
    <property type="project" value="InterPro"/>
</dbReference>
<dbReference type="Proteomes" id="UP000016922">
    <property type="component" value="Unassembled WGS sequence"/>
</dbReference>
<keyword evidence="4" id="KW-1185">Reference proteome</keyword>
<feature type="region of interest" description="Disordered" evidence="1">
    <location>
        <begin position="92"/>
        <end position="149"/>
    </location>
</feature>
<feature type="compositionally biased region" description="Basic residues" evidence="1">
    <location>
        <begin position="125"/>
        <end position="134"/>
    </location>
</feature>
<feature type="compositionally biased region" description="Basic residues" evidence="1">
    <location>
        <begin position="1307"/>
        <end position="1317"/>
    </location>
</feature>
<dbReference type="PANTHER" id="PTHR23389">
    <property type="entry name" value="CHROMOSOME TRANSMISSION FIDELITY FACTOR 18"/>
    <property type="match status" value="1"/>
</dbReference>
<dbReference type="OrthoDB" id="9996895at2759"/>
<accession>S3D595</accession>
<feature type="compositionally biased region" description="Low complexity" evidence="1">
    <location>
        <begin position="1280"/>
        <end position="1289"/>
    </location>
</feature>
<gene>
    <name evidence="3" type="ORF">GLAREA_05962</name>
</gene>
<dbReference type="GO" id="GO:0005634">
    <property type="term" value="C:nucleus"/>
    <property type="evidence" value="ECO:0007669"/>
    <property type="project" value="TreeGrafter"/>
</dbReference>
<feature type="region of interest" description="Disordered" evidence="1">
    <location>
        <begin position="604"/>
        <end position="649"/>
    </location>
</feature>
<keyword evidence="3" id="KW-0378">Hydrolase</keyword>
<dbReference type="Gene3D" id="3.40.50.300">
    <property type="entry name" value="P-loop containing nucleotide triphosphate hydrolases"/>
    <property type="match status" value="1"/>
</dbReference>
<feature type="compositionally biased region" description="Polar residues" evidence="1">
    <location>
        <begin position="242"/>
        <end position="251"/>
    </location>
</feature>
<dbReference type="OMA" id="RNHLVQQ"/>
<feature type="compositionally biased region" description="Polar residues" evidence="1">
    <location>
        <begin position="40"/>
        <end position="51"/>
    </location>
</feature>
<dbReference type="HOGENOM" id="CLU_003721_0_0_1"/>
<sequence length="1342" mass="148867">MTLGEMNEDRKKVFPLFKKASKPQRSHALENPPAPGTHLLHSSNDGTTTNHSVEKTHLDAVIGKKPHAAVPGTNGSPAQVDLLEVDINQVRRKRRKTASPEVQGPLANSVHEVIGQNGDQTKKEKASRKSKVKKSSITSLVQEPGKDVQMPTAISIELTGPKPQQELLNKERRSLRETSPTAHSNPTDSNQNSTSENPQLMKNQSTETSNSHDNINGSSVARESKTGSTGNASNKLKKMLQWNPSTGTIGSPPQKCIPPESKNKKTKKARKSRMVTVFYGGEHFLTAHLGVRINNILNARPTTIEDSTPNDAVPKEPEKKPVNQSKPLHPLFGGKRQAKLEDKIEEPDARSNPVLSNPKRAKPAGRTGMASFDRSKSPPKKSTFASFGGSNGILKFPGAVEPAWPWKGMQHVRGIDHEIQHVQSTGRMIHASAPTEKKSKYQAVSVPDKEQIVSVLSENLNVKAVARTIAETNPDEFPTIPRCLRIPSKHYEGGSSLQRRVRKELRAPLETHDTMNGISPSEDGSKTTSTRTRVHPAIANVYGTIQSRLSAFDQGKCETQAWIQKYAPRCASEVLQHSKEPVMLRNWLQTLIVQSVDTGAVGGPTRAHGLAKGEHVGKRKRKPKKQDDFIVSSDEEDNDLDEITDPEDDFENLGRATSVRKTVIRNGDAAAMESKDPTRLTNAVVLSGPHGCGKTATVYAIARELGFEVFEINPGSKRSGKDILEKVGDMTRNHQVQQPHKAGLVDEDNLRDDQALANDLESGRQGTMDSFFKVKPVSQTKTIPSKRTTISKKVDVASTNNSSKPSSKQQKQSLILIEEADIIFDEDKLFWQTIISILAQSKRPIIITCNDENAIPFNGLTLHGIFRFQAPSVDLAIDYLLVVAACEGHALKRQAVAALYRSRKFDLRASIMDLNFWCQFAVGDVKSGLDWFYPRWPIGEDIDSKGEKIRVVSEDTYHAGMGSFSQDNLESHCHYLDVEEEILHEAWDTWSFDVGDWHKTIDIEKWGSNMRTLCRSEGHNGASDYSTLKMYQDFTEMMSVADICSDVAFASDNQVLMDVELPKLTSKAQEDFIQAYPIMDVSPRVEFSSLPKDISLWMKCRARKYLQEDSHVKFGFEIPPELNLPSEGRLTEIIHKQISDPDRNLSRTDFGLAFDPISEPENSSSLSGRLDASAFDRNFAIITLDLAPYTRSIVANDNHLQQDRIRLSNLLSEGGRKSKKMRTTRAAMSALEGGFRSTTRKDRYFGPGLNSIFVMKTGMPSWTEAAETEMIREQAILKPSNSRSGSESSTEGQGAKQENSEMETTNIKRKPKRKLVKKQAIIDHSCNDQDELAGNNTLNSGL</sequence>
<dbReference type="STRING" id="1116229.S3D595"/>
<dbReference type="RefSeq" id="XP_008079567.1">
    <property type="nucleotide sequence ID" value="XM_008081376.1"/>
</dbReference>
<dbReference type="PANTHER" id="PTHR23389:SF21">
    <property type="entry name" value="ATPASE FAMILY AAA DOMAIN-CONTAINING PROTEIN 5"/>
    <property type="match status" value="1"/>
</dbReference>
<evidence type="ECO:0000313" key="4">
    <source>
        <dbReference type="Proteomes" id="UP000016922"/>
    </source>
</evidence>
<feature type="region of interest" description="Disordered" evidence="1">
    <location>
        <begin position="1277"/>
        <end position="1317"/>
    </location>
</feature>
<dbReference type="SMART" id="SM00382">
    <property type="entry name" value="AAA"/>
    <property type="match status" value="1"/>
</dbReference>
<feature type="compositionally biased region" description="Acidic residues" evidence="1">
    <location>
        <begin position="633"/>
        <end position="649"/>
    </location>
</feature>
<dbReference type="KEGG" id="glz:GLAREA_05962"/>
<name>S3D595_GLAL2</name>
<evidence type="ECO:0000259" key="2">
    <source>
        <dbReference type="SMART" id="SM00382"/>
    </source>
</evidence>
<dbReference type="Pfam" id="PF00004">
    <property type="entry name" value="AAA"/>
    <property type="match status" value="1"/>
</dbReference>